<reference evidence="5" key="1">
    <citation type="journal article" date="2017" name="Genome Biol.">
        <title>Comparative genomics reveals high biological diversity and specific adaptations in the industrially and medically important fungal genus Aspergillus.</title>
        <authorList>
            <person name="de Vries R.P."/>
            <person name="Riley R."/>
            <person name="Wiebenga A."/>
            <person name="Aguilar-Osorio G."/>
            <person name="Amillis S."/>
            <person name="Uchima C.A."/>
            <person name="Anderluh G."/>
            <person name="Asadollahi M."/>
            <person name="Askin M."/>
            <person name="Barry K."/>
            <person name="Battaglia E."/>
            <person name="Bayram O."/>
            <person name="Benocci T."/>
            <person name="Braus-Stromeyer S.A."/>
            <person name="Caldana C."/>
            <person name="Canovas D."/>
            <person name="Cerqueira G.C."/>
            <person name="Chen F."/>
            <person name="Chen W."/>
            <person name="Choi C."/>
            <person name="Clum A."/>
            <person name="Dos Santos R.A."/>
            <person name="Damasio A.R."/>
            <person name="Diallinas G."/>
            <person name="Emri T."/>
            <person name="Fekete E."/>
            <person name="Flipphi M."/>
            <person name="Freyberg S."/>
            <person name="Gallo A."/>
            <person name="Gournas C."/>
            <person name="Habgood R."/>
            <person name="Hainaut M."/>
            <person name="Harispe M.L."/>
            <person name="Henrissat B."/>
            <person name="Hilden K.S."/>
            <person name="Hope R."/>
            <person name="Hossain A."/>
            <person name="Karabika E."/>
            <person name="Karaffa L."/>
            <person name="Karanyi Z."/>
            <person name="Krasevec N."/>
            <person name="Kuo A."/>
            <person name="Kusch H."/>
            <person name="LaButti K."/>
            <person name="Lagendijk E.L."/>
            <person name="Lapidus A."/>
            <person name="Levasseur A."/>
            <person name="Lindquist E."/>
            <person name="Lipzen A."/>
            <person name="Logrieco A.F."/>
            <person name="MacCabe A."/>
            <person name="Maekelae M.R."/>
            <person name="Malavazi I."/>
            <person name="Melin P."/>
            <person name="Meyer V."/>
            <person name="Mielnichuk N."/>
            <person name="Miskei M."/>
            <person name="Molnar A.P."/>
            <person name="Mule G."/>
            <person name="Ngan C.Y."/>
            <person name="Orejas M."/>
            <person name="Orosz E."/>
            <person name="Ouedraogo J.P."/>
            <person name="Overkamp K.M."/>
            <person name="Park H.-S."/>
            <person name="Perrone G."/>
            <person name="Piumi F."/>
            <person name="Punt P.J."/>
            <person name="Ram A.F."/>
            <person name="Ramon A."/>
            <person name="Rauscher S."/>
            <person name="Record E."/>
            <person name="Riano-Pachon D.M."/>
            <person name="Robert V."/>
            <person name="Roehrig J."/>
            <person name="Ruller R."/>
            <person name="Salamov A."/>
            <person name="Salih N.S."/>
            <person name="Samson R.A."/>
            <person name="Sandor E."/>
            <person name="Sanguinetti M."/>
            <person name="Schuetze T."/>
            <person name="Sepcic K."/>
            <person name="Shelest E."/>
            <person name="Sherlock G."/>
            <person name="Sophianopoulou V."/>
            <person name="Squina F.M."/>
            <person name="Sun H."/>
            <person name="Susca A."/>
            <person name="Todd R.B."/>
            <person name="Tsang A."/>
            <person name="Unkles S.E."/>
            <person name="van de Wiele N."/>
            <person name="van Rossen-Uffink D."/>
            <person name="Oliveira J.V."/>
            <person name="Vesth T.C."/>
            <person name="Visser J."/>
            <person name="Yu J.-H."/>
            <person name="Zhou M."/>
            <person name="Andersen M.R."/>
            <person name="Archer D.B."/>
            <person name="Baker S.E."/>
            <person name="Benoit I."/>
            <person name="Brakhage A.A."/>
            <person name="Braus G.H."/>
            <person name="Fischer R."/>
            <person name="Frisvad J.C."/>
            <person name="Goldman G.H."/>
            <person name="Houbraken J."/>
            <person name="Oakley B."/>
            <person name="Pocsi I."/>
            <person name="Scazzocchio C."/>
            <person name="Seiboth B."/>
            <person name="vanKuyk P.A."/>
            <person name="Wortman J."/>
            <person name="Dyer P.S."/>
            <person name="Grigoriev I.V."/>
        </authorList>
    </citation>
    <scope>NUCLEOTIDE SEQUENCE [LARGE SCALE GENOMIC DNA]</scope>
    <source>
        <strain evidence="5">CBS 516.65</strain>
    </source>
</reference>
<dbReference type="RefSeq" id="XP_022401073.1">
    <property type="nucleotide sequence ID" value="XM_022549733.1"/>
</dbReference>
<sequence>MTAPLLSKGGSRPDYHRNLLNDLFEMMRSLDEAHAETLLKMIRGNATFEQIQCYMDQALSSMLVHCTDEDTHRNLRNVRNRMEVYSRVPSFRPKIVDVHSLGDIVPYKVSAKPWTTVTDDDALVSHLVSLYFTWDYPFYAFVDRDVLSKNILLGNVNSDFCSPFLVNALLANACVWPLNLHYAQYSEAYALPGDIKVMGTDFLAEAEQYLQTHQFETGSGIRLASLQATLLLYERYSMSGNNDHGYFMLHRAVEMAEALGIVNGPQLNLNQSNMSEEMVSSIKRTAWGLFQIDTVVHANFLRPCRVLEVSVEQIDRNETNETELWVAYPMNKEARRSWMSQYFDEACKLSTIARDISRLFLPDQEPGVDIYEHKRVLYDKLRQWEQELPEGFAPAEQPAAHIILLRIRYHALLINLFFDCFGGNPPFYAPQQQETQQQSGPTIYDGTLETALASAREISALVRLHRDQYGLVRAHQYVMYTITLALFTMLEQESFDVLDYEFLSLTSSFSIVASCSQLGKDILRIFRQSVRIRCQKGQGLDMETGEREMPPFGPSSVAVTPDRWNDYAEGLRKLVDRDGVEDGSSDYAASGIEEMLSMYETMSLGKEGNLQSRQQSSSFRFSPSPE</sequence>
<dbReference type="PANTHER" id="PTHR47256">
    <property type="entry name" value="ZN(II)2CYS6 TRANSCRIPTION FACTOR (EUROFUNG)-RELATED"/>
    <property type="match status" value="1"/>
</dbReference>
<dbReference type="CDD" id="cd12148">
    <property type="entry name" value="fungal_TF_MHR"/>
    <property type="match status" value="1"/>
</dbReference>
<feature type="compositionally biased region" description="Low complexity" evidence="2">
    <location>
        <begin position="612"/>
        <end position="626"/>
    </location>
</feature>
<dbReference type="Proteomes" id="UP000184300">
    <property type="component" value="Unassembled WGS sequence"/>
</dbReference>
<evidence type="ECO:0000256" key="1">
    <source>
        <dbReference type="ARBA" id="ARBA00023242"/>
    </source>
</evidence>
<keyword evidence="5" id="KW-1185">Reference proteome</keyword>
<dbReference type="GeneID" id="34465993"/>
<dbReference type="GO" id="GO:0003677">
    <property type="term" value="F:DNA binding"/>
    <property type="evidence" value="ECO:0007669"/>
    <property type="project" value="InterPro"/>
</dbReference>
<feature type="region of interest" description="Disordered" evidence="2">
    <location>
        <begin position="603"/>
        <end position="626"/>
    </location>
</feature>
<dbReference type="Pfam" id="PF04082">
    <property type="entry name" value="Fungal_trans"/>
    <property type="match status" value="1"/>
</dbReference>
<dbReference type="PANTHER" id="PTHR47256:SF5">
    <property type="entry name" value="ZN(II)2CYS6 TRANSCRIPTION FACTOR (EUROFUNG)"/>
    <property type="match status" value="1"/>
</dbReference>
<accession>A0A1L9VKF7</accession>
<organism evidence="4 5">
    <name type="scientific">Aspergillus glaucus CBS 516.65</name>
    <dbReference type="NCBI Taxonomy" id="1160497"/>
    <lineage>
        <taxon>Eukaryota</taxon>
        <taxon>Fungi</taxon>
        <taxon>Dikarya</taxon>
        <taxon>Ascomycota</taxon>
        <taxon>Pezizomycotina</taxon>
        <taxon>Eurotiomycetes</taxon>
        <taxon>Eurotiomycetidae</taxon>
        <taxon>Eurotiales</taxon>
        <taxon>Aspergillaceae</taxon>
        <taxon>Aspergillus</taxon>
        <taxon>Aspergillus subgen. Aspergillus</taxon>
    </lineage>
</organism>
<dbReference type="STRING" id="1160497.A0A1L9VKF7"/>
<dbReference type="EMBL" id="KV878897">
    <property type="protein sequence ID" value="OJJ84375.1"/>
    <property type="molecule type" value="Genomic_DNA"/>
</dbReference>
<name>A0A1L9VKF7_ASPGL</name>
<keyword evidence="1" id="KW-0539">Nucleus</keyword>
<protein>
    <recommendedName>
        <fullName evidence="3">Xylanolytic transcriptional activator regulatory domain-containing protein</fullName>
    </recommendedName>
</protein>
<evidence type="ECO:0000256" key="2">
    <source>
        <dbReference type="SAM" id="MobiDB-lite"/>
    </source>
</evidence>
<evidence type="ECO:0000259" key="3">
    <source>
        <dbReference type="Pfam" id="PF04082"/>
    </source>
</evidence>
<proteinExistence type="predicted"/>
<dbReference type="InterPro" id="IPR007219">
    <property type="entry name" value="XnlR_reg_dom"/>
</dbReference>
<gene>
    <name evidence="4" type="ORF">ASPGLDRAFT_74452</name>
</gene>
<dbReference type="GO" id="GO:0006351">
    <property type="term" value="P:DNA-templated transcription"/>
    <property type="evidence" value="ECO:0007669"/>
    <property type="project" value="InterPro"/>
</dbReference>
<dbReference type="GO" id="GO:0008270">
    <property type="term" value="F:zinc ion binding"/>
    <property type="evidence" value="ECO:0007669"/>
    <property type="project" value="InterPro"/>
</dbReference>
<dbReference type="VEuPathDB" id="FungiDB:ASPGLDRAFT_74452"/>
<evidence type="ECO:0000313" key="5">
    <source>
        <dbReference type="Proteomes" id="UP000184300"/>
    </source>
</evidence>
<dbReference type="AlphaFoldDB" id="A0A1L9VKF7"/>
<dbReference type="OrthoDB" id="2593732at2759"/>
<feature type="domain" description="Xylanolytic transcriptional activator regulatory" evidence="3">
    <location>
        <begin position="129"/>
        <end position="385"/>
    </location>
</feature>
<dbReference type="InterPro" id="IPR053187">
    <property type="entry name" value="Notoamide_regulator"/>
</dbReference>
<evidence type="ECO:0000313" key="4">
    <source>
        <dbReference type="EMBL" id="OJJ84375.1"/>
    </source>
</evidence>